<dbReference type="InterPro" id="IPR011260">
    <property type="entry name" value="RNAP_asu_C"/>
</dbReference>
<comment type="caution">
    <text evidence="2">The sequence shown here is derived from an EMBL/GenBank/DDBJ whole genome shotgun (WGS) entry which is preliminary data.</text>
</comment>
<proteinExistence type="predicted"/>
<accession>A0A1G2IUY6</accession>
<dbReference type="SUPFAM" id="SSF47789">
    <property type="entry name" value="C-terminal domain of RNA polymerase alpha subunit"/>
    <property type="match status" value="1"/>
</dbReference>
<organism evidence="2 3">
    <name type="scientific">Candidatus Staskawiczbacteria bacterium RIFOXYB1_FULL_37_44</name>
    <dbReference type="NCBI Taxonomy" id="1802223"/>
    <lineage>
        <taxon>Bacteria</taxon>
        <taxon>Candidatus Staskawicziibacteriota</taxon>
    </lineage>
</organism>
<dbReference type="Pfam" id="PF03118">
    <property type="entry name" value="RNA_pol_A_CTD"/>
    <property type="match status" value="1"/>
</dbReference>
<evidence type="ECO:0000259" key="1">
    <source>
        <dbReference type="Pfam" id="PF03118"/>
    </source>
</evidence>
<dbReference type="GO" id="GO:0006351">
    <property type="term" value="P:DNA-templated transcription"/>
    <property type="evidence" value="ECO:0007669"/>
    <property type="project" value="InterPro"/>
</dbReference>
<sequence>MRCEICGEDVKSYGRLCEDHSTATWSVSSKTISFSNSDYDDGLTEKKKKILNLPISRLDLPTMIKSALGANRIDINAIGDLIEYSEKELITVPGIKRIGQSAVDKIKAALKKRKLHLRQDKPQQQNAQL</sequence>
<dbReference type="EMBL" id="MHPJ01000025">
    <property type="protein sequence ID" value="OGZ78231.1"/>
    <property type="molecule type" value="Genomic_DNA"/>
</dbReference>
<dbReference type="GO" id="GO:0003677">
    <property type="term" value="F:DNA binding"/>
    <property type="evidence" value="ECO:0007669"/>
    <property type="project" value="InterPro"/>
</dbReference>
<dbReference type="Gene3D" id="1.10.150.20">
    <property type="entry name" value="5' to 3' exonuclease, C-terminal subdomain"/>
    <property type="match status" value="1"/>
</dbReference>
<feature type="domain" description="RNA polymerase alpha subunit C-terminal" evidence="1">
    <location>
        <begin position="45"/>
        <end position="112"/>
    </location>
</feature>
<reference evidence="2 3" key="1">
    <citation type="journal article" date="2016" name="Nat. Commun.">
        <title>Thousands of microbial genomes shed light on interconnected biogeochemical processes in an aquifer system.</title>
        <authorList>
            <person name="Anantharaman K."/>
            <person name="Brown C.T."/>
            <person name="Hug L.A."/>
            <person name="Sharon I."/>
            <person name="Castelle C.J."/>
            <person name="Probst A.J."/>
            <person name="Thomas B.C."/>
            <person name="Singh A."/>
            <person name="Wilkins M.J."/>
            <person name="Karaoz U."/>
            <person name="Brodie E.L."/>
            <person name="Williams K.H."/>
            <person name="Hubbard S.S."/>
            <person name="Banfield J.F."/>
        </authorList>
    </citation>
    <scope>NUCLEOTIDE SEQUENCE [LARGE SCALE GENOMIC DNA]</scope>
</reference>
<dbReference type="GO" id="GO:0003899">
    <property type="term" value="F:DNA-directed RNA polymerase activity"/>
    <property type="evidence" value="ECO:0007669"/>
    <property type="project" value="InterPro"/>
</dbReference>
<gene>
    <name evidence="2" type="ORF">A2358_04165</name>
</gene>
<evidence type="ECO:0000313" key="2">
    <source>
        <dbReference type="EMBL" id="OGZ78231.1"/>
    </source>
</evidence>
<dbReference type="STRING" id="1802223.A2358_04165"/>
<dbReference type="AlphaFoldDB" id="A0A1G2IUY6"/>
<name>A0A1G2IUY6_9BACT</name>
<dbReference type="Proteomes" id="UP000178650">
    <property type="component" value="Unassembled WGS sequence"/>
</dbReference>
<evidence type="ECO:0000313" key="3">
    <source>
        <dbReference type="Proteomes" id="UP000178650"/>
    </source>
</evidence>
<protein>
    <recommendedName>
        <fullName evidence="1">RNA polymerase alpha subunit C-terminal domain-containing protein</fullName>
    </recommendedName>
</protein>